<evidence type="ECO:0000256" key="2">
    <source>
        <dbReference type="PIRSR" id="PIRSR603782-1"/>
    </source>
</evidence>
<feature type="chain" id="PRO_5038482755" evidence="4">
    <location>
        <begin position="26"/>
        <end position="209"/>
    </location>
</feature>
<dbReference type="EMBL" id="JACCBE010000001">
    <property type="protein sequence ID" value="NYD59377.1"/>
    <property type="molecule type" value="Genomic_DNA"/>
</dbReference>
<keyword evidence="2" id="KW-0186">Copper</keyword>
<dbReference type="InterPro" id="IPR003782">
    <property type="entry name" value="SCO1/SenC"/>
</dbReference>
<dbReference type="PROSITE" id="PS51257">
    <property type="entry name" value="PROKAR_LIPOPROTEIN"/>
    <property type="match status" value="1"/>
</dbReference>
<dbReference type="SUPFAM" id="SSF52833">
    <property type="entry name" value="Thioredoxin-like"/>
    <property type="match status" value="1"/>
</dbReference>
<comment type="caution">
    <text evidence="5">The sequence shown here is derived from an EMBL/GenBank/DDBJ whole genome shotgun (WGS) entry which is preliminary data.</text>
</comment>
<dbReference type="InterPro" id="IPR036249">
    <property type="entry name" value="Thioredoxin-like_sf"/>
</dbReference>
<proteinExistence type="inferred from homology"/>
<evidence type="ECO:0000256" key="3">
    <source>
        <dbReference type="PIRSR" id="PIRSR603782-2"/>
    </source>
</evidence>
<evidence type="ECO:0000256" key="4">
    <source>
        <dbReference type="SAM" id="SignalP"/>
    </source>
</evidence>
<protein>
    <submittedName>
        <fullName evidence="5">Protein SCO1/2</fullName>
    </submittedName>
</protein>
<dbReference type="Gene3D" id="3.40.30.10">
    <property type="entry name" value="Glutaredoxin"/>
    <property type="match status" value="1"/>
</dbReference>
<evidence type="ECO:0000313" key="6">
    <source>
        <dbReference type="Proteomes" id="UP000516957"/>
    </source>
</evidence>
<keyword evidence="2" id="KW-0479">Metal-binding</keyword>
<evidence type="ECO:0000313" key="5">
    <source>
        <dbReference type="EMBL" id="NYD59377.1"/>
    </source>
</evidence>
<evidence type="ECO:0000256" key="1">
    <source>
        <dbReference type="ARBA" id="ARBA00010996"/>
    </source>
</evidence>
<dbReference type="AlphaFoldDB" id="A0A7Y9JRM1"/>
<dbReference type="PANTHER" id="PTHR12151">
    <property type="entry name" value="ELECTRON TRANSPORT PROTIN SCO1/SENC FAMILY MEMBER"/>
    <property type="match status" value="1"/>
</dbReference>
<feature type="disulfide bond" description="Redox-active" evidence="3">
    <location>
        <begin position="81"/>
        <end position="85"/>
    </location>
</feature>
<feature type="signal peptide" evidence="4">
    <location>
        <begin position="1"/>
        <end position="25"/>
    </location>
</feature>
<keyword evidence="6" id="KW-1185">Reference proteome</keyword>
<keyword evidence="4" id="KW-0732">Signal</keyword>
<dbReference type="CDD" id="cd02968">
    <property type="entry name" value="SCO"/>
    <property type="match status" value="1"/>
</dbReference>
<comment type="similarity">
    <text evidence="1">Belongs to the SCO1/2 family.</text>
</comment>
<keyword evidence="3" id="KW-1015">Disulfide bond</keyword>
<feature type="binding site" evidence="2">
    <location>
        <position position="81"/>
    </location>
    <ligand>
        <name>Cu cation</name>
        <dbReference type="ChEBI" id="CHEBI:23378"/>
    </ligand>
</feature>
<dbReference type="GO" id="GO:0046872">
    <property type="term" value="F:metal ion binding"/>
    <property type="evidence" value="ECO:0007669"/>
    <property type="project" value="UniProtKB-KW"/>
</dbReference>
<organism evidence="5 6">
    <name type="scientific">Nocardioides marinisabuli</name>
    <dbReference type="NCBI Taxonomy" id="419476"/>
    <lineage>
        <taxon>Bacteria</taxon>
        <taxon>Bacillati</taxon>
        <taxon>Actinomycetota</taxon>
        <taxon>Actinomycetes</taxon>
        <taxon>Propionibacteriales</taxon>
        <taxon>Nocardioidaceae</taxon>
        <taxon>Nocardioides</taxon>
    </lineage>
</organism>
<reference evidence="5 6" key="1">
    <citation type="submission" date="2020-07" db="EMBL/GenBank/DDBJ databases">
        <title>Sequencing the genomes of 1000 actinobacteria strains.</title>
        <authorList>
            <person name="Klenk H.-P."/>
        </authorList>
    </citation>
    <scope>NUCLEOTIDE SEQUENCE [LARGE SCALE GENOMIC DNA]</scope>
    <source>
        <strain evidence="5 6">DSM 18965</strain>
    </source>
</reference>
<sequence length="209" mass="22112">MAERPRATRRLLAPALLTASLLLSACGGGSEATGGALSAQVVDPPFDVSSTPLTDTDGEPYSLTEDTDARLTLVFFGYTRCPDICPAVLTNLASAMTRLEEADREQVEVVFVTSDPARDDAETVRAYLDRIDPDFTGLTGDLDDIEEVGESIAIGVTDGTRLPSGGYDPNTHSTQVVAIDGGDDAPLYWGQETSSAQFAADIHTLLARS</sequence>
<dbReference type="Pfam" id="PF02630">
    <property type="entry name" value="SCO1-SenC"/>
    <property type="match status" value="1"/>
</dbReference>
<gene>
    <name evidence="5" type="ORF">BKA08_003615</name>
</gene>
<feature type="binding site" evidence="2">
    <location>
        <position position="85"/>
    </location>
    <ligand>
        <name>Cu cation</name>
        <dbReference type="ChEBI" id="CHEBI:23378"/>
    </ligand>
</feature>
<dbReference type="PANTHER" id="PTHR12151:SF25">
    <property type="entry name" value="LINALOOL DEHYDRATASE_ISOMERASE DOMAIN-CONTAINING PROTEIN"/>
    <property type="match status" value="1"/>
</dbReference>
<dbReference type="RefSeq" id="WP_179616835.1">
    <property type="nucleotide sequence ID" value="NZ_CP059163.1"/>
</dbReference>
<dbReference type="Proteomes" id="UP000516957">
    <property type="component" value="Unassembled WGS sequence"/>
</dbReference>
<name>A0A7Y9JRM1_9ACTN</name>
<accession>A0A7Y9JRM1</accession>